<organism evidence="2">
    <name type="scientific">gut metagenome</name>
    <dbReference type="NCBI Taxonomy" id="749906"/>
    <lineage>
        <taxon>unclassified sequences</taxon>
        <taxon>metagenomes</taxon>
        <taxon>organismal metagenomes</taxon>
    </lineage>
</organism>
<gene>
    <name evidence="2" type="ORF">EVA_13108</name>
</gene>
<comment type="caution">
    <text evidence="2">The sequence shown here is derived from an EMBL/GenBank/DDBJ whole genome shotgun (WGS) entry which is preliminary data.</text>
</comment>
<dbReference type="EMBL" id="AMCI01004100">
    <property type="protein sequence ID" value="EJW98784.1"/>
    <property type="molecule type" value="Genomic_DNA"/>
</dbReference>
<protein>
    <submittedName>
        <fullName evidence="2">Uncharacterized protein</fullName>
    </submittedName>
</protein>
<keyword evidence="1" id="KW-0175">Coiled coil</keyword>
<sequence length="187" mass="22174">MTICMLLMNSIILVGLHPTETNHKKRSVSMYSYRMHPNKFMITSNLKRKKSKQLAMLHTIHDTWTDTTTVSNAKQRLSDAQLMRPAVQQKHQFEFVIDNWHTYHQFSDFRSPTAKKLFNSYCQQRKSFQQQKSKLKELRTDYMQASQENKQRLAPAILDLEKRIEQIAEENERTAIQIRSLEKESLN</sequence>
<feature type="coiled-coil region" evidence="1">
    <location>
        <begin position="128"/>
        <end position="184"/>
    </location>
</feature>
<accession>J9GH91</accession>
<dbReference type="AlphaFoldDB" id="J9GH91"/>
<evidence type="ECO:0000313" key="2">
    <source>
        <dbReference type="EMBL" id="EJW98784.1"/>
    </source>
</evidence>
<evidence type="ECO:0000256" key="1">
    <source>
        <dbReference type="SAM" id="Coils"/>
    </source>
</evidence>
<proteinExistence type="predicted"/>
<name>J9GH91_9ZZZZ</name>
<reference evidence="2" key="1">
    <citation type="journal article" date="2012" name="PLoS ONE">
        <title>Gene sets for utilization of primary and secondary nutrition supplies in the distal gut of endangered iberian lynx.</title>
        <authorList>
            <person name="Alcaide M."/>
            <person name="Messina E."/>
            <person name="Richter M."/>
            <person name="Bargiela R."/>
            <person name="Peplies J."/>
            <person name="Huws S.A."/>
            <person name="Newbold C.J."/>
            <person name="Golyshin P.N."/>
            <person name="Simon M.A."/>
            <person name="Lopez G."/>
            <person name="Yakimov M.M."/>
            <person name="Ferrer M."/>
        </authorList>
    </citation>
    <scope>NUCLEOTIDE SEQUENCE</scope>
</reference>